<dbReference type="KEGG" id="pez:HWQ56_02870"/>
<dbReference type="Proteomes" id="UP000509568">
    <property type="component" value="Chromosome"/>
</dbReference>
<organism evidence="1 2">
    <name type="scientific">Pseudomonas eucalypticola</name>
    <dbReference type="NCBI Taxonomy" id="2599595"/>
    <lineage>
        <taxon>Bacteria</taxon>
        <taxon>Pseudomonadati</taxon>
        <taxon>Pseudomonadota</taxon>
        <taxon>Gammaproteobacteria</taxon>
        <taxon>Pseudomonadales</taxon>
        <taxon>Pseudomonadaceae</taxon>
        <taxon>Pseudomonas</taxon>
    </lineage>
</organism>
<dbReference type="RefSeq" id="WP_176569733.1">
    <property type="nucleotide sequence ID" value="NZ_CP056030.1"/>
</dbReference>
<protein>
    <submittedName>
        <fullName evidence="1">NAD synthetase</fullName>
    </submittedName>
</protein>
<dbReference type="AlphaFoldDB" id="A0A7D5D4G9"/>
<dbReference type="EMBL" id="CP056030">
    <property type="protein sequence ID" value="QKZ02799.1"/>
    <property type="molecule type" value="Genomic_DNA"/>
</dbReference>
<evidence type="ECO:0000313" key="2">
    <source>
        <dbReference type="Proteomes" id="UP000509568"/>
    </source>
</evidence>
<reference evidence="1 2" key="1">
    <citation type="submission" date="2020-06" db="EMBL/GenBank/DDBJ databases">
        <title>Pseudomonas eucalypticola sp. nov., an endophyte of Eucalyptus dunnii leaves with biocontrol ability of eucalyptus leaf blight.</title>
        <authorList>
            <person name="Liu Y."/>
            <person name="Song Z."/>
            <person name="Zeng H."/>
            <person name="Lu M."/>
            <person name="Wang X."/>
            <person name="Lian X."/>
            <person name="Zhang Q."/>
        </authorList>
    </citation>
    <scope>NUCLEOTIDE SEQUENCE [LARGE SCALE GENOMIC DNA]</scope>
    <source>
        <strain evidence="1 2">NP-1</strain>
    </source>
</reference>
<keyword evidence="2" id="KW-1185">Reference proteome</keyword>
<accession>A0A7D5D4G9</accession>
<name>A0A7D5D4G9_9PSED</name>
<evidence type="ECO:0000313" key="1">
    <source>
        <dbReference type="EMBL" id="QKZ02799.1"/>
    </source>
</evidence>
<proteinExistence type="predicted"/>
<gene>
    <name evidence="1" type="ORF">HWQ56_02870</name>
</gene>
<sequence length="303" mass="32585">MSTALIQPFTTPSQRFARQRIETSLNLPRLFAAIDADPGIVGAGVVYIDSDFNVITLREFKPICSKTVKRVILREAKRHTTPEQFINRVQTDRRESQVLQEAINAGLSCMGAVLSWVVMLSGTIAAPFTGGTSTVITFIGYSAATASGLQCIAGAGRTAVSAYDQGAVDELDSNEWYQAVSLILDGMSLAGVGASAVTTTKLLMMVKASTGRPLRMALQGLNRQERKRLTAELLALKDPKLTPKLMKLRQAAKALETRYTQAQFKHATVTQIRDALGAALGVIGSARSGNINVAVGLYEEHGE</sequence>